<feature type="compositionally biased region" description="Polar residues" evidence="1">
    <location>
        <begin position="9"/>
        <end position="25"/>
    </location>
</feature>
<evidence type="ECO:0000256" key="1">
    <source>
        <dbReference type="SAM" id="MobiDB-lite"/>
    </source>
</evidence>
<gene>
    <name evidence="2" type="ORF">HYPSUDRAFT_197749</name>
</gene>
<dbReference type="EMBL" id="KN817522">
    <property type="protein sequence ID" value="KJA28247.1"/>
    <property type="molecule type" value="Genomic_DNA"/>
</dbReference>
<evidence type="ECO:0000313" key="2">
    <source>
        <dbReference type="EMBL" id="KJA28247.1"/>
    </source>
</evidence>
<sequence length="243" mass="26342">MERYRRTKPSSNRSGLPQTQVSSDAEYSDFPPIRQRESSSPAPAAGARYQGRPKPINVSSEEEPSPSQSRRPASTGLGSNNLVNLGGQASPAKRAKPAQFQKPLSRMRPPGSENVENDRPAKKLRLGSSDEAHMRWYPDASAMSNGAHQGRVACAWKARPFFRPLPRRGLHPTGGLATASRVLQWLASARGVLPWAALVLAARLCPSIAPVSAASSPSRWLDPIHDADAKTMRVAFSQELAHP</sequence>
<proteinExistence type="predicted"/>
<protein>
    <submittedName>
        <fullName evidence="2">Uncharacterized protein</fullName>
    </submittedName>
</protein>
<organism evidence="2 3">
    <name type="scientific">Hypholoma sublateritium (strain FD-334 SS-4)</name>
    <dbReference type="NCBI Taxonomy" id="945553"/>
    <lineage>
        <taxon>Eukaryota</taxon>
        <taxon>Fungi</taxon>
        <taxon>Dikarya</taxon>
        <taxon>Basidiomycota</taxon>
        <taxon>Agaricomycotina</taxon>
        <taxon>Agaricomycetes</taxon>
        <taxon>Agaricomycetidae</taxon>
        <taxon>Agaricales</taxon>
        <taxon>Agaricineae</taxon>
        <taxon>Strophariaceae</taxon>
        <taxon>Hypholoma</taxon>
    </lineage>
</organism>
<reference evidence="3" key="1">
    <citation type="submission" date="2014-04" db="EMBL/GenBank/DDBJ databases">
        <title>Evolutionary Origins and Diversification of the Mycorrhizal Mutualists.</title>
        <authorList>
            <consortium name="DOE Joint Genome Institute"/>
            <consortium name="Mycorrhizal Genomics Consortium"/>
            <person name="Kohler A."/>
            <person name="Kuo A."/>
            <person name="Nagy L.G."/>
            <person name="Floudas D."/>
            <person name="Copeland A."/>
            <person name="Barry K.W."/>
            <person name="Cichocki N."/>
            <person name="Veneault-Fourrey C."/>
            <person name="LaButti K."/>
            <person name="Lindquist E.A."/>
            <person name="Lipzen A."/>
            <person name="Lundell T."/>
            <person name="Morin E."/>
            <person name="Murat C."/>
            <person name="Riley R."/>
            <person name="Ohm R."/>
            <person name="Sun H."/>
            <person name="Tunlid A."/>
            <person name="Henrissat B."/>
            <person name="Grigoriev I.V."/>
            <person name="Hibbett D.S."/>
            <person name="Martin F."/>
        </authorList>
    </citation>
    <scope>NUCLEOTIDE SEQUENCE [LARGE SCALE GENOMIC DNA]</scope>
    <source>
        <strain evidence="3">FD-334 SS-4</strain>
    </source>
</reference>
<accession>A0A0D2LKK2</accession>
<name>A0A0D2LKK2_HYPSF</name>
<evidence type="ECO:0000313" key="3">
    <source>
        <dbReference type="Proteomes" id="UP000054270"/>
    </source>
</evidence>
<dbReference type="Proteomes" id="UP000054270">
    <property type="component" value="Unassembled WGS sequence"/>
</dbReference>
<keyword evidence="3" id="KW-1185">Reference proteome</keyword>
<dbReference type="AlphaFoldDB" id="A0A0D2LKK2"/>
<feature type="compositionally biased region" description="Low complexity" evidence="1">
    <location>
        <begin position="65"/>
        <end position="87"/>
    </location>
</feature>
<feature type="region of interest" description="Disordered" evidence="1">
    <location>
        <begin position="1"/>
        <end position="128"/>
    </location>
</feature>